<sequence length="293" mass="33685">MDRKTKNAILLGIILFIIVLIGGIYTFFYLEGKISDRENKLKEINLTAYDTDDLISQLLTLQARANELDSILSLRKYNVPVVLRQSKFYDFVNTVSFYFSPHSFVNIEYKTLESEQHFKKFLYTLNGTATFNDLYKLIYAIEQSKELKKVSNVAISNFVKVDEDGFPHYLVSFKMDAAVYFSDNDRFASSTIKENRLTANPLYDVFYPLIRNEIPPNTNNLLDVQTAQLLALLPEGAFLVDSKGNTYLLWEGDEVYLGYLTDIDHQNSAVNFILNKGGIIEKLKLSLVEKKRE</sequence>
<gene>
    <name evidence="2" type="ORF">ASZ90_003586</name>
</gene>
<evidence type="ECO:0000313" key="2">
    <source>
        <dbReference type="EMBL" id="KUG26584.1"/>
    </source>
</evidence>
<name>A0A0W8G0A0_9ZZZZ</name>
<keyword evidence="1" id="KW-0472">Membrane</keyword>
<keyword evidence="1" id="KW-1133">Transmembrane helix</keyword>
<protein>
    <submittedName>
        <fullName evidence="2">Uncharacterized protein</fullName>
    </submittedName>
</protein>
<comment type="caution">
    <text evidence="2">The sequence shown here is derived from an EMBL/GenBank/DDBJ whole genome shotgun (WGS) entry which is preliminary data.</text>
</comment>
<organism evidence="2">
    <name type="scientific">hydrocarbon metagenome</name>
    <dbReference type="NCBI Taxonomy" id="938273"/>
    <lineage>
        <taxon>unclassified sequences</taxon>
        <taxon>metagenomes</taxon>
        <taxon>ecological metagenomes</taxon>
    </lineage>
</organism>
<feature type="transmembrane region" description="Helical" evidence="1">
    <location>
        <begin position="7"/>
        <end position="30"/>
    </location>
</feature>
<evidence type="ECO:0000256" key="1">
    <source>
        <dbReference type="SAM" id="Phobius"/>
    </source>
</evidence>
<dbReference type="EMBL" id="LNQE01000436">
    <property type="protein sequence ID" value="KUG26584.1"/>
    <property type="molecule type" value="Genomic_DNA"/>
</dbReference>
<dbReference type="AlphaFoldDB" id="A0A0W8G0A0"/>
<reference evidence="2" key="1">
    <citation type="journal article" date="2015" name="Proc. Natl. Acad. Sci. U.S.A.">
        <title>Networks of energetic and metabolic interactions define dynamics in microbial communities.</title>
        <authorList>
            <person name="Embree M."/>
            <person name="Liu J.K."/>
            <person name="Al-Bassam M.M."/>
            <person name="Zengler K."/>
        </authorList>
    </citation>
    <scope>NUCLEOTIDE SEQUENCE</scope>
</reference>
<accession>A0A0W8G0A0</accession>
<keyword evidence="1" id="KW-0812">Transmembrane</keyword>
<proteinExistence type="predicted"/>